<dbReference type="PANTHER" id="PTHR47074">
    <property type="entry name" value="BNAC02G40300D PROTEIN"/>
    <property type="match status" value="1"/>
</dbReference>
<dbReference type="Pfam" id="PF13966">
    <property type="entry name" value="zf-RVT"/>
    <property type="match status" value="1"/>
</dbReference>
<dbReference type="EMBL" id="CM010635">
    <property type="protein sequence ID" value="RID49244.1"/>
    <property type="molecule type" value="Genomic_DNA"/>
</dbReference>
<reference evidence="3 4" key="1">
    <citation type="submission" date="2018-06" db="EMBL/GenBank/DDBJ databases">
        <title>WGS assembly of Brassica rapa FPsc.</title>
        <authorList>
            <person name="Bowman J."/>
            <person name="Kohchi T."/>
            <person name="Yamato K."/>
            <person name="Jenkins J."/>
            <person name="Shu S."/>
            <person name="Ishizaki K."/>
            <person name="Yamaoka S."/>
            <person name="Nishihama R."/>
            <person name="Nakamura Y."/>
            <person name="Berger F."/>
            <person name="Adam C."/>
            <person name="Aki S."/>
            <person name="Althoff F."/>
            <person name="Araki T."/>
            <person name="Arteaga-Vazquez M."/>
            <person name="Balasubrmanian S."/>
            <person name="Bauer D."/>
            <person name="Boehm C."/>
            <person name="Briginshaw L."/>
            <person name="Caballero-Perez J."/>
            <person name="Catarino B."/>
            <person name="Chen F."/>
            <person name="Chiyoda S."/>
            <person name="Chovatia M."/>
            <person name="Davies K."/>
            <person name="Delmans M."/>
            <person name="Demura T."/>
            <person name="Dierschke T."/>
            <person name="Dolan L."/>
            <person name="Dorantes-Acosta A."/>
            <person name="Eklund D."/>
            <person name="Florent S."/>
            <person name="Flores-Sandoval E."/>
            <person name="Fujiyama A."/>
            <person name="Fukuzawa H."/>
            <person name="Galik B."/>
            <person name="Grimanelli D."/>
            <person name="Grimwood J."/>
            <person name="Grossniklaus U."/>
            <person name="Hamada T."/>
            <person name="Haseloff J."/>
            <person name="Hetherington A."/>
            <person name="Higo A."/>
            <person name="Hirakawa Y."/>
            <person name="Hundley H."/>
            <person name="Ikeda Y."/>
            <person name="Inoue K."/>
            <person name="Inoue S."/>
            <person name="Ishida S."/>
            <person name="Jia Q."/>
            <person name="Kakita M."/>
            <person name="Kanazawa T."/>
            <person name="Kawai Y."/>
            <person name="Kawashima T."/>
            <person name="Kennedy M."/>
            <person name="Kinose K."/>
            <person name="Kinoshita T."/>
            <person name="Kohara Y."/>
            <person name="Koide E."/>
            <person name="Komatsu K."/>
            <person name="Kopischke S."/>
            <person name="Kubo M."/>
            <person name="Kyozuka J."/>
            <person name="Lagercrantz U."/>
            <person name="Lin S."/>
            <person name="Lindquist E."/>
            <person name="Lipzen A."/>
            <person name="Lu C."/>
            <person name="Luna E."/>
            <person name="Martienssen R."/>
            <person name="Minamino N."/>
            <person name="Mizutani M."/>
            <person name="Mizutani M."/>
            <person name="Mochizuki N."/>
            <person name="Monte I."/>
            <person name="Mosher R."/>
            <person name="Nagasaki H."/>
            <person name="Nakagami H."/>
            <person name="Naramoto S."/>
            <person name="Nishitani K."/>
            <person name="Ohtani M."/>
            <person name="Okamoto T."/>
            <person name="Okumura M."/>
            <person name="Phillips J."/>
            <person name="Pollak B."/>
            <person name="Reinders A."/>
            <person name="Roevekamp M."/>
            <person name="Sano R."/>
            <person name="Sawa S."/>
            <person name="Schmid M."/>
            <person name="Shirakawa M."/>
            <person name="Solano R."/>
            <person name="Spunde A."/>
            <person name="Suetsugu N."/>
            <person name="Sugano S."/>
            <person name="Sugiyama A."/>
            <person name="Sun R."/>
            <person name="Suzuki Y."/>
            <person name="Takenaka M."/>
            <person name="Takezawa D."/>
            <person name="Tomogane H."/>
            <person name="Tsuzuki M."/>
            <person name="Ueda T."/>
            <person name="Umeda M."/>
            <person name="Ward J."/>
            <person name="Watanabe Y."/>
            <person name="Yazaki K."/>
            <person name="Yokoyama R."/>
            <person name="Yoshitake Y."/>
            <person name="Yotsui I."/>
            <person name="Zachgo S."/>
            <person name="Schmutz J."/>
        </authorList>
    </citation>
    <scope>NUCLEOTIDE SEQUENCE [LARGE SCALE GENOMIC DNA]</scope>
    <source>
        <strain evidence="4">cv. B-3</strain>
    </source>
</reference>
<evidence type="ECO:0008006" key="5">
    <source>
        <dbReference type="Google" id="ProtNLM"/>
    </source>
</evidence>
<dbReference type="GO" id="GO:0004523">
    <property type="term" value="F:RNA-DNA hybrid ribonuclease activity"/>
    <property type="evidence" value="ECO:0007669"/>
    <property type="project" value="InterPro"/>
</dbReference>
<feature type="domain" description="Reverse transcriptase zinc-binding" evidence="2">
    <location>
        <begin position="70"/>
        <end position="142"/>
    </location>
</feature>
<evidence type="ECO:0000259" key="2">
    <source>
        <dbReference type="Pfam" id="PF13966"/>
    </source>
</evidence>
<accession>A0A397YBN4</accession>
<evidence type="ECO:0000313" key="4">
    <source>
        <dbReference type="Proteomes" id="UP000264353"/>
    </source>
</evidence>
<proteinExistence type="predicted"/>
<dbReference type="PANTHER" id="PTHR47074:SF49">
    <property type="entry name" value="POLYNUCLEOTIDYL TRANSFERASE, RIBONUCLEASE H-LIKE SUPERFAMILY PROTEIN"/>
    <property type="match status" value="1"/>
</dbReference>
<dbReference type="InterPro" id="IPR036397">
    <property type="entry name" value="RNaseH_sf"/>
</dbReference>
<dbReference type="AlphaFoldDB" id="A0A397YBN4"/>
<feature type="non-terminal residue" evidence="3">
    <location>
        <position position="373"/>
    </location>
</feature>
<dbReference type="Proteomes" id="UP000264353">
    <property type="component" value="Chromosome A8"/>
</dbReference>
<dbReference type="GO" id="GO:0003676">
    <property type="term" value="F:nucleic acid binding"/>
    <property type="evidence" value="ECO:0007669"/>
    <property type="project" value="InterPro"/>
</dbReference>
<dbReference type="Gene3D" id="3.30.420.10">
    <property type="entry name" value="Ribonuclease H-like superfamily/Ribonuclease H"/>
    <property type="match status" value="1"/>
</dbReference>
<dbReference type="Pfam" id="PF13456">
    <property type="entry name" value="RVT_3"/>
    <property type="match status" value="1"/>
</dbReference>
<organism evidence="3 4">
    <name type="scientific">Brassica campestris</name>
    <name type="common">Field mustard</name>
    <dbReference type="NCBI Taxonomy" id="3711"/>
    <lineage>
        <taxon>Eukaryota</taxon>
        <taxon>Viridiplantae</taxon>
        <taxon>Streptophyta</taxon>
        <taxon>Embryophyta</taxon>
        <taxon>Tracheophyta</taxon>
        <taxon>Spermatophyta</taxon>
        <taxon>Magnoliopsida</taxon>
        <taxon>eudicotyledons</taxon>
        <taxon>Gunneridae</taxon>
        <taxon>Pentapetalae</taxon>
        <taxon>rosids</taxon>
        <taxon>malvids</taxon>
        <taxon>Brassicales</taxon>
        <taxon>Brassicaceae</taxon>
        <taxon>Brassiceae</taxon>
        <taxon>Brassica</taxon>
    </lineage>
</organism>
<dbReference type="InterPro" id="IPR002156">
    <property type="entry name" value="RNaseH_domain"/>
</dbReference>
<protein>
    <recommendedName>
        <fullName evidence="5">Reverse transcriptase zinc-binding domain-containing protein</fullName>
    </recommendedName>
</protein>
<sequence length="373" mass="42351">MSSETKDWDRQKIERSFPLLLGNILSIKPSKKGGEDKLIWLKHKSGAYTTKTRYYSAREKHQQQLDNNSEATITQEWLNEVWKITTAPKLKLFIWKIKHGALPVGDRLEARHILTGAKCTHCGSDETITHLFFQCPFALRVWELVPFSGGFAPLSQNSFNEEWQRLLQLTVLPPVGLGRCPLAPWIIWSIWSARNQKIFQQRSFTAQETILKAMVDAKEWQDAQSFELPLILRKPHPQDTLAVEITCRSDAAWKKETHTAGMAWSFSRNQSERISSHSQSSAFVISSIMAEGLAMLAAVEHAIDLQMRSVVFKSDSLQLVAAIADGTGISELHGILSDIYFLSQCFDVVSFRFCRCELLCFEDTLAKKALSDF</sequence>
<name>A0A397YBN4_BRACM</name>
<evidence type="ECO:0000313" key="3">
    <source>
        <dbReference type="EMBL" id="RID49244.1"/>
    </source>
</evidence>
<dbReference type="InterPro" id="IPR052929">
    <property type="entry name" value="RNase_H-like_EbsB-rel"/>
</dbReference>
<evidence type="ECO:0000259" key="1">
    <source>
        <dbReference type="Pfam" id="PF13456"/>
    </source>
</evidence>
<gene>
    <name evidence="3" type="ORF">BRARA_H00057</name>
</gene>
<feature type="domain" description="RNase H type-1" evidence="1">
    <location>
        <begin position="249"/>
        <end position="369"/>
    </location>
</feature>
<dbReference type="InterPro" id="IPR026960">
    <property type="entry name" value="RVT-Znf"/>
</dbReference>